<organism evidence="1 2">
    <name type="scientific">Phocaeicola dorei</name>
    <dbReference type="NCBI Taxonomy" id="357276"/>
    <lineage>
        <taxon>Bacteria</taxon>
        <taxon>Pseudomonadati</taxon>
        <taxon>Bacteroidota</taxon>
        <taxon>Bacteroidia</taxon>
        <taxon>Bacteroidales</taxon>
        <taxon>Bacteroidaceae</taxon>
        <taxon>Phocaeicola</taxon>
    </lineage>
</organism>
<evidence type="ECO:0000313" key="1">
    <source>
        <dbReference type="EMBL" id="TDA77139.1"/>
    </source>
</evidence>
<gene>
    <name evidence="1" type="ORF">E1I98_12740</name>
</gene>
<protein>
    <submittedName>
        <fullName evidence="1">Uncharacterized protein</fullName>
    </submittedName>
</protein>
<evidence type="ECO:0000313" key="2">
    <source>
        <dbReference type="Proteomes" id="UP000294527"/>
    </source>
</evidence>
<sequence>MNQKEYYESLAKVYVYDPKTKENFGGPLVILDSFLKNLKAGYIVSIYKSDSYDQHKEMFMNESDFNLFRFLLMSEKDDLRLVIKTIEKTLVEYPNIGKINHSIVSFEII</sequence>
<comment type="caution">
    <text evidence="1">The sequence shown here is derived from an EMBL/GenBank/DDBJ whole genome shotgun (WGS) entry which is preliminary data.</text>
</comment>
<dbReference type="EMBL" id="SLTU01000001">
    <property type="protein sequence ID" value="TDA77139.1"/>
    <property type="molecule type" value="Genomic_DNA"/>
</dbReference>
<dbReference type="AlphaFoldDB" id="A0A4R4GK45"/>
<proteinExistence type="predicted"/>
<reference evidence="1 2" key="1">
    <citation type="journal article" date="2019" name="Nat. Microbiol.">
        <title>Genomic variation and strain-specific functional adaptation in the human gut microbiome during early life.</title>
        <authorList>
            <person name="Vatanen T."/>
            <person name="Plichta D.R."/>
            <person name="Somani J."/>
            <person name="Munch P.C."/>
            <person name="Arthur T.D."/>
            <person name="Hall A.B."/>
            <person name="Rudolf S."/>
            <person name="Oakeley E.J."/>
            <person name="Ke X."/>
            <person name="Young R.A."/>
            <person name="Haiser H.J."/>
            <person name="Kolde R."/>
            <person name="Yassour M."/>
            <person name="Luopajarvi K."/>
            <person name="Siljander H."/>
            <person name="Virtanen S.M."/>
            <person name="Ilonen J."/>
            <person name="Uibo R."/>
            <person name="Tillmann V."/>
            <person name="Mokurov S."/>
            <person name="Dorshakova N."/>
            <person name="Porter J.A."/>
            <person name="McHardy A.C."/>
            <person name="Lahdesmaki H."/>
            <person name="Vlamakis H."/>
            <person name="Huttenhower C."/>
            <person name="Knip M."/>
            <person name="Xavier R.J."/>
        </authorList>
    </citation>
    <scope>NUCLEOTIDE SEQUENCE [LARGE SCALE GENOMIC DNA]</scope>
    <source>
        <strain evidence="1 2">RJX1047</strain>
    </source>
</reference>
<name>A0A4R4GK45_9BACT</name>
<dbReference type="Proteomes" id="UP000294527">
    <property type="component" value="Unassembled WGS sequence"/>
</dbReference>
<accession>A0A4R4GK45</accession>
<dbReference type="RefSeq" id="WP_007843516.1">
    <property type="nucleotide sequence ID" value="NZ_SLTU01000001.1"/>
</dbReference>